<dbReference type="Pfam" id="PF00069">
    <property type="entry name" value="Pkinase"/>
    <property type="match status" value="1"/>
</dbReference>
<dbReference type="GO" id="GO:0004674">
    <property type="term" value="F:protein serine/threonine kinase activity"/>
    <property type="evidence" value="ECO:0007669"/>
    <property type="project" value="TreeGrafter"/>
</dbReference>
<keyword evidence="1" id="KW-0547">Nucleotide-binding</keyword>
<accession>A0AAV1YYW1</accession>
<dbReference type="GO" id="GO:0005634">
    <property type="term" value="C:nucleus"/>
    <property type="evidence" value="ECO:0007669"/>
    <property type="project" value="TreeGrafter"/>
</dbReference>
<evidence type="ECO:0000313" key="4">
    <source>
        <dbReference type="EMBL" id="CAL1264135.1"/>
    </source>
</evidence>
<proteinExistence type="predicted"/>
<dbReference type="CDD" id="cd00180">
    <property type="entry name" value="PKc"/>
    <property type="match status" value="1"/>
</dbReference>
<dbReference type="AlphaFoldDB" id="A0AAV1YYW1"/>
<dbReference type="GO" id="GO:0044773">
    <property type="term" value="P:mitotic DNA damage checkpoint signaling"/>
    <property type="evidence" value="ECO:0007669"/>
    <property type="project" value="TreeGrafter"/>
</dbReference>
<dbReference type="Gene3D" id="1.10.510.10">
    <property type="entry name" value="Transferase(Phosphotransferase) domain 1"/>
    <property type="match status" value="1"/>
</dbReference>
<dbReference type="PROSITE" id="PS50011">
    <property type="entry name" value="PROTEIN_KINASE_DOM"/>
    <property type="match status" value="1"/>
</dbReference>
<dbReference type="Gene3D" id="3.30.200.20">
    <property type="entry name" value="Phosphorylase Kinase, domain 1"/>
    <property type="match status" value="1"/>
</dbReference>
<dbReference type="InterPro" id="IPR000719">
    <property type="entry name" value="Prot_kinase_dom"/>
</dbReference>
<feature type="compositionally biased region" description="Basic and acidic residues" evidence="2">
    <location>
        <begin position="368"/>
        <end position="379"/>
    </location>
</feature>
<dbReference type="InterPro" id="IPR017441">
    <property type="entry name" value="Protein_kinase_ATP_BS"/>
</dbReference>
<gene>
    <name evidence="4" type="ORF">LARSCL_LOCUS1849</name>
</gene>
<comment type="caution">
    <text evidence="4">The sequence shown here is derived from an EMBL/GenBank/DDBJ whole genome shotgun (WGS) entry which is preliminary data.</text>
</comment>
<feature type="binding site" evidence="1">
    <location>
        <position position="46"/>
    </location>
    <ligand>
        <name>ATP</name>
        <dbReference type="ChEBI" id="CHEBI:30616"/>
    </ligand>
</feature>
<keyword evidence="1" id="KW-0067">ATP-binding</keyword>
<organism evidence="4 5">
    <name type="scientific">Larinioides sclopetarius</name>
    <dbReference type="NCBI Taxonomy" id="280406"/>
    <lineage>
        <taxon>Eukaryota</taxon>
        <taxon>Metazoa</taxon>
        <taxon>Ecdysozoa</taxon>
        <taxon>Arthropoda</taxon>
        <taxon>Chelicerata</taxon>
        <taxon>Arachnida</taxon>
        <taxon>Araneae</taxon>
        <taxon>Araneomorphae</taxon>
        <taxon>Entelegynae</taxon>
        <taxon>Araneoidea</taxon>
        <taxon>Araneidae</taxon>
        <taxon>Larinioides</taxon>
    </lineage>
</organism>
<dbReference type="PROSITE" id="PS00109">
    <property type="entry name" value="PROTEIN_KINASE_TYR"/>
    <property type="match status" value="1"/>
</dbReference>
<dbReference type="PROSITE" id="PS00107">
    <property type="entry name" value="PROTEIN_KINASE_ATP"/>
    <property type="match status" value="1"/>
</dbReference>
<dbReference type="GO" id="GO:0005524">
    <property type="term" value="F:ATP binding"/>
    <property type="evidence" value="ECO:0007669"/>
    <property type="project" value="UniProtKB-UniRule"/>
</dbReference>
<dbReference type="Proteomes" id="UP001497382">
    <property type="component" value="Unassembled WGS sequence"/>
</dbReference>
<evidence type="ECO:0000259" key="3">
    <source>
        <dbReference type="PROSITE" id="PS50011"/>
    </source>
</evidence>
<dbReference type="PANTHER" id="PTHR44167:SF24">
    <property type="entry name" value="SERINE_THREONINE-PROTEIN KINASE CHK2"/>
    <property type="match status" value="1"/>
</dbReference>
<evidence type="ECO:0000256" key="1">
    <source>
        <dbReference type="PROSITE-ProRule" id="PRU10141"/>
    </source>
</evidence>
<keyword evidence="5" id="KW-1185">Reference proteome</keyword>
<protein>
    <recommendedName>
        <fullName evidence="3">Protein kinase domain-containing protein</fullName>
    </recommendedName>
</protein>
<evidence type="ECO:0000313" key="5">
    <source>
        <dbReference type="Proteomes" id="UP001497382"/>
    </source>
</evidence>
<dbReference type="InterPro" id="IPR011009">
    <property type="entry name" value="Kinase-like_dom_sf"/>
</dbReference>
<sequence>MPDALQSAMDYLKQKEGFDCKDVLGKGTYGSVIKVSSKDRGSMAAKIVENRVVNLLEIKEWSNLKHPNVLRLLDMIFNVDGVVIFMTELMQTNLFMRLQDKEFKKDANAPEKCRQYARQVFCGLAYIHHVDLCHLDLRAENVFIARDGRAVVADFSGLCRKDEMKKFCPLPHSLRPPEMLANKKKVAPMPIDLWACGLLLANLFLGKGFYICTVKNQKAGHIDAVLQYTELFRSQNYVENFFTQTYPNSILSEGRIEDMMSLMNMFLQIDPELRIATEDALKHSFLSFTPEKTGAVILEPETSGTSRKSVSSLSVDTAAEDTESPTLDVKFLQHSTGDIKPKMSKWQKYKFRFGKMRLNLLASPISTKPEKSKTEEPQKMNKSGTRLFFIK</sequence>
<dbReference type="EMBL" id="CAXIEN010000011">
    <property type="protein sequence ID" value="CAL1264135.1"/>
    <property type="molecule type" value="Genomic_DNA"/>
</dbReference>
<feature type="region of interest" description="Disordered" evidence="2">
    <location>
        <begin position="364"/>
        <end position="385"/>
    </location>
</feature>
<feature type="domain" description="Protein kinase" evidence="3">
    <location>
        <begin position="18"/>
        <end position="286"/>
    </location>
</feature>
<dbReference type="PANTHER" id="PTHR44167">
    <property type="entry name" value="OVARIAN-SPECIFIC SERINE/THREONINE-PROTEIN KINASE LOK-RELATED"/>
    <property type="match status" value="1"/>
</dbReference>
<dbReference type="SUPFAM" id="SSF56112">
    <property type="entry name" value="Protein kinase-like (PK-like)"/>
    <property type="match status" value="1"/>
</dbReference>
<reference evidence="4 5" key="1">
    <citation type="submission" date="2024-04" db="EMBL/GenBank/DDBJ databases">
        <authorList>
            <person name="Rising A."/>
            <person name="Reimegard J."/>
            <person name="Sonavane S."/>
            <person name="Akerstrom W."/>
            <person name="Nylinder S."/>
            <person name="Hedman E."/>
            <person name="Kallberg Y."/>
        </authorList>
    </citation>
    <scope>NUCLEOTIDE SEQUENCE [LARGE SCALE GENOMIC DNA]</scope>
</reference>
<dbReference type="InterPro" id="IPR008266">
    <property type="entry name" value="Tyr_kinase_AS"/>
</dbReference>
<name>A0AAV1YYW1_9ARAC</name>
<evidence type="ECO:0000256" key="2">
    <source>
        <dbReference type="SAM" id="MobiDB-lite"/>
    </source>
</evidence>